<dbReference type="PANTHER" id="PTHR46577:SF1">
    <property type="entry name" value="HTH-TYPE TRANSCRIPTIONAL REGULATORY PROTEIN GABR"/>
    <property type="match status" value="1"/>
</dbReference>
<dbReference type="RefSeq" id="WP_305161301.1">
    <property type="nucleotide sequence ID" value="NZ_JAUUTW010000060.1"/>
</dbReference>
<dbReference type="Pfam" id="PF00392">
    <property type="entry name" value="GntR"/>
    <property type="match status" value="1"/>
</dbReference>
<dbReference type="AlphaFoldDB" id="A0AA90PF87"/>
<dbReference type="Gene3D" id="1.10.10.10">
    <property type="entry name" value="Winged helix-like DNA-binding domain superfamily/Winged helix DNA-binding domain"/>
    <property type="match status" value="1"/>
</dbReference>
<sequence length="477" mass="55149">MLWIPIDRSLDIPLIRQVYQQIRERILNGNLQSGEKLPSTRELSSELKVSRNVILEAYDQLLAEGFLVSRRGSGTFVAEGTFLEQKKKYPLFHSLNWVEDKNKDNDIINFRSGIPALDLFPRKTWAKLSNNIWNEIPPSSFGYDIPEGRPELRQVLSRYLLKTRGVDCHPEQIIITSGATQALTLVSKLLLSPDDLVIMEDPITNDIQTIFKISGSALYPIPVDKYGMKTSLLPLNKNPKFVFITPSHQFPLGGTLPIQRRIQLINYSRKTNCYLVEDDYDSEFRYEGPPVSSLQGLEPERVLYIGSFSKILSPALRMGYLILPSHLIEKCRRLKWFSDLHTPSLDQLILARFIDEDYLERHITKMKKIYKNRRNFLIHCLKTTFSNKVNIFGYSTGLHLIVELNESHFSKELLEWIEQFGVKVYPVEDHTIEKGKHHNQIILGYGHLKNEEIKEGVTRLHQAIYNFKSKSKSRLIP</sequence>
<evidence type="ECO:0000256" key="5">
    <source>
        <dbReference type="ARBA" id="ARBA00023015"/>
    </source>
</evidence>
<dbReference type="EMBL" id="JAUUTW010000060">
    <property type="protein sequence ID" value="MDP1454728.1"/>
    <property type="molecule type" value="Genomic_DNA"/>
</dbReference>
<proteinExistence type="inferred from homology"/>
<accession>A0AA90PF87</accession>
<keyword evidence="4" id="KW-0663">Pyridoxal phosphate</keyword>
<feature type="domain" description="HTH gntR-type" evidence="8">
    <location>
        <begin position="12"/>
        <end position="80"/>
    </location>
</feature>
<dbReference type="InterPro" id="IPR004839">
    <property type="entry name" value="Aminotransferase_I/II_large"/>
</dbReference>
<keyword evidence="5" id="KW-0805">Transcription regulation</keyword>
<dbReference type="GO" id="GO:0003677">
    <property type="term" value="F:DNA binding"/>
    <property type="evidence" value="ECO:0007669"/>
    <property type="project" value="UniProtKB-KW"/>
</dbReference>
<organism evidence="9 10">
    <name type="scientific">Peribacillus frigoritolerans</name>
    <dbReference type="NCBI Taxonomy" id="450367"/>
    <lineage>
        <taxon>Bacteria</taxon>
        <taxon>Bacillati</taxon>
        <taxon>Bacillota</taxon>
        <taxon>Bacilli</taxon>
        <taxon>Bacillales</taxon>
        <taxon>Bacillaceae</taxon>
        <taxon>Peribacillus</taxon>
    </lineage>
</organism>
<dbReference type="SMART" id="SM00345">
    <property type="entry name" value="HTH_GNTR"/>
    <property type="match status" value="1"/>
</dbReference>
<evidence type="ECO:0000256" key="4">
    <source>
        <dbReference type="ARBA" id="ARBA00022898"/>
    </source>
</evidence>
<comment type="cofactor">
    <cofactor evidence="1">
        <name>pyridoxal 5'-phosphate</name>
        <dbReference type="ChEBI" id="CHEBI:597326"/>
    </cofactor>
</comment>
<evidence type="ECO:0000313" key="10">
    <source>
        <dbReference type="Proteomes" id="UP001178275"/>
    </source>
</evidence>
<evidence type="ECO:0000256" key="2">
    <source>
        <dbReference type="ARBA" id="ARBA00005384"/>
    </source>
</evidence>
<comment type="similarity">
    <text evidence="2">In the C-terminal section; belongs to the class-I pyridoxal-phosphate-dependent aminotransferase family.</text>
</comment>
<protein>
    <submittedName>
        <fullName evidence="9">PLP-dependent aminotransferase family protein</fullName>
    </submittedName>
</protein>
<evidence type="ECO:0000256" key="7">
    <source>
        <dbReference type="ARBA" id="ARBA00023163"/>
    </source>
</evidence>
<dbReference type="InterPro" id="IPR015424">
    <property type="entry name" value="PyrdxlP-dep_Trfase"/>
</dbReference>
<dbReference type="Proteomes" id="UP001178275">
    <property type="component" value="Unassembled WGS sequence"/>
</dbReference>
<dbReference type="InterPro" id="IPR036390">
    <property type="entry name" value="WH_DNA-bd_sf"/>
</dbReference>
<evidence type="ECO:0000313" key="9">
    <source>
        <dbReference type="EMBL" id="MDP1454728.1"/>
    </source>
</evidence>
<keyword evidence="3 9" id="KW-0808">Transferase</keyword>
<dbReference type="GO" id="GO:0003700">
    <property type="term" value="F:DNA-binding transcription factor activity"/>
    <property type="evidence" value="ECO:0007669"/>
    <property type="project" value="InterPro"/>
</dbReference>
<dbReference type="CDD" id="cd07377">
    <property type="entry name" value="WHTH_GntR"/>
    <property type="match status" value="1"/>
</dbReference>
<dbReference type="SUPFAM" id="SSF53383">
    <property type="entry name" value="PLP-dependent transferases"/>
    <property type="match status" value="1"/>
</dbReference>
<keyword evidence="6" id="KW-0238">DNA-binding</keyword>
<evidence type="ECO:0000256" key="1">
    <source>
        <dbReference type="ARBA" id="ARBA00001933"/>
    </source>
</evidence>
<evidence type="ECO:0000256" key="6">
    <source>
        <dbReference type="ARBA" id="ARBA00023125"/>
    </source>
</evidence>
<evidence type="ECO:0000259" key="8">
    <source>
        <dbReference type="PROSITE" id="PS50949"/>
    </source>
</evidence>
<gene>
    <name evidence="9" type="ORF">Q8G36_27880</name>
</gene>
<dbReference type="GO" id="GO:0030170">
    <property type="term" value="F:pyridoxal phosphate binding"/>
    <property type="evidence" value="ECO:0007669"/>
    <property type="project" value="InterPro"/>
</dbReference>
<evidence type="ECO:0000256" key="3">
    <source>
        <dbReference type="ARBA" id="ARBA00022576"/>
    </source>
</evidence>
<dbReference type="GO" id="GO:0008483">
    <property type="term" value="F:transaminase activity"/>
    <property type="evidence" value="ECO:0007669"/>
    <property type="project" value="UniProtKB-KW"/>
</dbReference>
<comment type="caution">
    <text evidence="9">The sequence shown here is derived from an EMBL/GenBank/DDBJ whole genome shotgun (WGS) entry which is preliminary data.</text>
</comment>
<dbReference type="PANTHER" id="PTHR46577">
    <property type="entry name" value="HTH-TYPE TRANSCRIPTIONAL REGULATORY PROTEIN GABR"/>
    <property type="match status" value="1"/>
</dbReference>
<dbReference type="PROSITE" id="PS50949">
    <property type="entry name" value="HTH_GNTR"/>
    <property type="match status" value="1"/>
</dbReference>
<dbReference type="Pfam" id="PF00155">
    <property type="entry name" value="Aminotran_1_2"/>
    <property type="match status" value="1"/>
</dbReference>
<dbReference type="InterPro" id="IPR051446">
    <property type="entry name" value="HTH_trans_reg/aminotransferase"/>
</dbReference>
<dbReference type="InterPro" id="IPR000524">
    <property type="entry name" value="Tscrpt_reg_HTH_GntR"/>
</dbReference>
<keyword evidence="7" id="KW-0804">Transcription</keyword>
<dbReference type="InterPro" id="IPR036388">
    <property type="entry name" value="WH-like_DNA-bd_sf"/>
</dbReference>
<keyword evidence="3 9" id="KW-0032">Aminotransferase</keyword>
<dbReference type="CDD" id="cd00609">
    <property type="entry name" value="AAT_like"/>
    <property type="match status" value="1"/>
</dbReference>
<dbReference type="Gene3D" id="3.40.640.10">
    <property type="entry name" value="Type I PLP-dependent aspartate aminotransferase-like (Major domain)"/>
    <property type="match status" value="1"/>
</dbReference>
<dbReference type="InterPro" id="IPR015421">
    <property type="entry name" value="PyrdxlP-dep_Trfase_major"/>
</dbReference>
<dbReference type="SUPFAM" id="SSF46785">
    <property type="entry name" value="Winged helix' DNA-binding domain"/>
    <property type="match status" value="1"/>
</dbReference>
<dbReference type="PRINTS" id="PR00035">
    <property type="entry name" value="HTHGNTR"/>
</dbReference>
<name>A0AA90PF87_9BACI</name>
<reference evidence="9" key="1">
    <citation type="submission" date="2023-07" db="EMBL/GenBank/DDBJ databases">
        <title>Murine gut Bacillus species.</title>
        <authorList>
            <person name="Gutman E."/>
            <person name="Hashuel R."/>
            <person name="Litvak Y."/>
        </authorList>
    </citation>
    <scope>NUCLEOTIDE SEQUENCE</scope>
    <source>
        <strain evidence="9">RU293</strain>
    </source>
</reference>